<name>A0ABQ0DZR2_9PORP</name>
<sequence>MTINEYQHIVDQWIKQYGVRYFSPLTNMAILTEETGEIARIMARAEGDQSWSERDKERFAITPENETERAKELLADELSDLMWVATCIGNYYHIDLDKALKANIEKKTNRDKVRHINNNKLTHKTDE</sequence>
<comment type="caution">
    <text evidence="2">The sequence shown here is derived from an EMBL/GenBank/DDBJ whole genome shotgun (WGS) entry which is preliminary data.</text>
</comment>
<organism evidence="2 3">
    <name type="scientific">Porphyromonas miyakawae</name>
    <dbReference type="NCBI Taxonomy" id="3137470"/>
    <lineage>
        <taxon>Bacteria</taxon>
        <taxon>Pseudomonadati</taxon>
        <taxon>Bacteroidota</taxon>
        <taxon>Bacteroidia</taxon>
        <taxon>Bacteroidales</taxon>
        <taxon>Porphyromonadaceae</taxon>
        <taxon>Porphyromonas</taxon>
    </lineage>
</organism>
<dbReference type="InterPro" id="IPR004518">
    <property type="entry name" value="MazG-like_dom"/>
</dbReference>
<evidence type="ECO:0000313" key="3">
    <source>
        <dbReference type="Proteomes" id="UP001628220"/>
    </source>
</evidence>
<dbReference type="InterPro" id="IPR047046">
    <property type="entry name" value="YpjD/YvdC"/>
</dbReference>
<proteinExistence type="predicted"/>
<dbReference type="PANTHER" id="PTHR42692:SF1">
    <property type="entry name" value="NUCLEOTIDE PYROPHOSPHOHYDROLASE"/>
    <property type="match status" value="1"/>
</dbReference>
<reference evidence="2 3" key="1">
    <citation type="journal article" date="2025" name="Int. J. Syst. Evol. Microbiol.">
        <title>Desulfovibrio falkowii sp. nov., Porphyromonas miyakawae sp. nov., Mediterraneibacter flintii sp. nov. and Owariibacterium komagatae gen. nov., sp. nov., isolated from human faeces.</title>
        <authorList>
            <person name="Hamaguchi T."/>
            <person name="Ohara M."/>
            <person name="Hisatomi A."/>
            <person name="Sekiguchi K."/>
            <person name="Takeda J.I."/>
            <person name="Ueyama J."/>
            <person name="Ito M."/>
            <person name="Nishiwaki H."/>
            <person name="Ogi T."/>
            <person name="Hirayama M."/>
            <person name="Ohkuma M."/>
            <person name="Sakamoto M."/>
            <person name="Ohno K."/>
        </authorList>
    </citation>
    <scope>NUCLEOTIDE SEQUENCE [LARGE SCALE GENOMIC DNA]</scope>
    <source>
        <strain evidence="2 3">13CB11C</strain>
    </source>
</reference>
<dbReference type="Proteomes" id="UP001628220">
    <property type="component" value="Unassembled WGS sequence"/>
</dbReference>
<dbReference type="InterPro" id="IPR012359">
    <property type="entry name" value="MazG-related_YpjD"/>
</dbReference>
<dbReference type="PANTHER" id="PTHR42692">
    <property type="entry name" value="NUCLEOTIDE PYROPHOSPHOHYDROLASE"/>
    <property type="match status" value="1"/>
</dbReference>
<protein>
    <submittedName>
        <fullName evidence="2">Nucleotide pyrophosphohydrolase</fullName>
    </submittedName>
</protein>
<dbReference type="Pfam" id="PF03819">
    <property type="entry name" value="MazG"/>
    <property type="match status" value="1"/>
</dbReference>
<dbReference type="SUPFAM" id="SSF101386">
    <property type="entry name" value="all-alpha NTP pyrophosphatases"/>
    <property type="match status" value="1"/>
</dbReference>
<dbReference type="RefSeq" id="WP_411914785.1">
    <property type="nucleotide sequence ID" value="NZ_BAAFSF010000001.1"/>
</dbReference>
<gene>
    <name evidence="2" type="ORF">Tsumi_00610</name>
</gene>
<dbReference type="EMBL" id="BAAFSF010000001">
    <property type="protein sequence ID" value="GAB1250957.1"/>
    <property type="molecule type" value="Genomic_DNA"/>
</dbReference>
<keyword evidence="3" id="KW-1185">Reference proteome</keyword>
<dbReference type="PIRSF" id="PIRSF029904">
    <property type="entry name" value="UCP029904_pph"/>
    <property type="match status" value="1"/>
</dbReference>
<evidence type="ECO:0000259" key="1">
    <source>
        <dbReference type="Pfam" id="PF03819"/>
    </source>
</evidence>
<dbReference type="Gene3D" id="1.10.287.1080">
    <property type="entry name" value="MazG-like"/>
    <property type="match status" value="1"/>
</dbReference>
<dbReference type="CDD" id="cd11531">
    <property type="entry name" value="NTP-PPase_BsYpjD"/>
    <property type="match status" value="1"/>
</dbReference>
<evidence type="ECO:0000313" key="2">
    <source>
        <dbReference type="EMBL" id="GAB1250957.1"/>
    </source>
</evidence>
<feature type="domain" description="NTP pyrophosphohydrolase MazG-like" evidence="1">
    <location>
        <begin position="22"/>
        <end position="113"/>
    </location>
</feature>
<accession>A0ABQ0DZR2</accession>